<dbReference type="Proteomes" id="UP000593998">
    <property type="component" value="Chromosome"/>
</dbReference>
<evidence type="ECO:0000313" key="2">
    <source>
        <dbReference type="Proteomes" id="UP000593998"/>
    </source>
</evidence>
<proteinExistence type="predicted"/>
<dbReference type="EMBL" id="CP062789">
    <property type="protein sequence ID" value="QOK22799.1"/>
    <property type="molecule type" value="Genomic_DNA"/>
</dbReference>
<organism evidence="1 2">
    <name type="scientific">Janibacter indicus</name>
    <dbReference type="NCBI Taxonomy" id="857417"/>
    <lineage>
        <taxon>Bacteria</taxon>
        <taxon>Bacillati</taxon>
        <taxon>Actinomycetota</taxon>
        <taxon>Actinomycetes</taxon>
        <taxon>Micrococcales</taxon>
        <taxon>Intrasporangiaceae</taxon>
        <taxon>Janibacter</taxon>
    </lineage>
</organism>
<reference evidence="1 2" key="1">
    <citation type="submission" date="2020-10" db="EMBL/GenBank/DDBJ databases">
        <title>Janibacter indicus TT2 genome sequence.</title>
        <authorList>
            <person name="Lee K."/>
            <person name="Ganzorig M."/>
        </authorList>
    </citation>
    <scope>NUCLEOTIDE SEQUENCE [LARGE SCALE GENOMIC DNA]</scope>
    <source>
        <strain evidence="1 2">TT2</strain>
    </source>
</reference>
<dbReference type="RefSeq" id="WP_192911147.1">
    <property type="nucleotide sequence ID" value="NZ_CP062789.1"/>
</dbReference>
<name>A0A7L9J093_9MICO</name>
<gene>
    <name evidence="1" type="ORF">IGS73_17485</name>
</gene>
<protein>
    <submittedName>
        <fullName evidence="1">Uncharacterized protein</fullName>
    </submittedName>
</protein>
<evidence type="ECO:0000313" key="1">
    <source>
        <dbReference type="EMBL" id="QOK22799.1"/>
    </source>
</evidence>
<accession>A0A7L9J093</accession>
<sequence>MGRFGREAMRRWKISSPAAFDALRDPAAYFNHIDAHSTALVEQLARGDLARHGGQRDLRFWIDQQSRSLLESMPHPPREHTFLDDIGDEAIDPRGRFLAGRMPQRPHELWTLLEDPTVPAILFQLELRAWYETLPRAPWIEQTNLPLPLFESENPGELVRVGGLRRPEIRQWPEATVVGIQRGSDLEDAFQVLADATTAERSWASGGYIDRSEGGLVLPPWRDDSSEPDADELALMVGDCGPLQRGTEYVVTAGRPRVVDFHAVSWNIGSPRRERRVRPWLLLDVDGVLLREGTATDHLSPKTLRQLDLLRQRYDFAWATSWEGSANTLLRGSGQEPWPVVRVVSAAGNDPDGYDSARVVPILAFVGDRPFAWVDDQIGRRDADALTHECDCLVVRPNPRRGLDDDHVDRLLAWAQS</sequence>
<dbReference type="AlphaFoldDB" id="A0A7L9J093"/>